<name>A0A7S7NRB9_PALFE</name>
<organism evidence="4 5">
    <name type="scientific">Paludibaculum fermentans</name>
    <dbReference type="NCBI Taxonomy" id="1473598"/>
    <lineage>
        <taxon>Bacteria</taxon>
        <taxon>Pseudomonadati</taxon>
        <taxon>Acidobacteriota</taxon>
        <taxon>Terriglobia</taxon>
        <taxon>Bryobacterales</taxon>
        <taxon>Bryobacteraceae</taxon>
        <taxon>Paludibaculum</taxon>
    </lineage>
</organism>
<dbReference type="KEGG" id="pfer:IRI77_00050"/>
<keyword evidence="5" id="KW-1185">Reference proteome</keyword>
<dbReference type="Pfam" id="PF04389">
    <property type="entry name" value="Peptidase_M28"/>
    <property type="match status" value="1"/>
</dbReference>
<feature type="domain" description="PA" evidence="2">
    <location>
        <begin position="133"/>
        <end position="243"/>
    </location>
</feature>
<evidence type="ECO:0000256" key="1">
    <source>
        <dbReference type="SAM" id="MobiDB-lite"/>
    </source>
</evidence>
<dbReference type="PANTHER" id="PTHR12147">
    <property type="entry name" value="METALLOPEPTIDASE M28 FAMILY MEMBER"/>
    <property type="match status" value="1"/>
</dbReference>
<proteinExistence type="predicted"/>
<dbReference type="InterPro" id="IPR046450">
    <property type="entry name" value="PA_dom_sf"/>
</dbReference>
<dbReference type="InterPro" id="IPR045175">
    <property type="entry name" value="M28_fam"/>
</dbReference>
<dbReference type="PANTHER" id="PTHR12147:SF26">
    <property type="entry name" value="PEPTIDASE M28 DOMAIN-CONTAINING PROTEIN"/>
    <property type="match status" value="1"/>
</dbReference>
<dbReference type="GO" id="GO:0006508">
    <property type="term" value="P:proteolysis"/>
    <property type="evidence" value="ECO:0007669"/>
    <property type="project" value="InterPro"/>
</dbReference>
<dbReference type="AlphaFoldDB" id="A0A7S7NRB9"/>
<keyword evidence="4" id="KW-0378">Hydrolase</keyword>
<feature type="domain" description="Peptidase M28" evidence="3">
    <location>
        <begin position="287"/>
        <end position="501"/>
    </location>
</feature>
<dbReference type="InterPro" id="IPR007484">
    <property type="entry name" value="Peptidase_M28"/>
</dbReference>
<evidence type="ECO:0000313" key="4">
    <source>
        <dbReference type="EMBL" id="QOY88396.1"/>
    </source>
</evidence>
<dbReference type="Proteomes" id="UP000593892">
    <property type="component" value="Chromosome"/>
</dbReference>
<dbReference type="Gene3D" id="3.50.30.30">
    <property type="match status" value="1"/>
</dbReference>
<dbReference type="RefSeq" id="WP_194450058.1">
    <property type="nucleotide sequence ID" value="NZ_CP063849.1"/>
</dbReference>
<dbReference type="EMBL" id="CP063849">
    <property type="protein sequence ID" value="QOY88396.1"/>
    <property type="molecule type" value="Genomic_DNA"/>
</dbReference>
<dbReference type="InterPro" id="IPR003137">
    <property type="entry name" value="PA_domain"/>
</dbReference>
<dbReference type="SUPFAM" id="SSF52025">
    <property type="entry name" value="PA domain"/>
    <property type="match status" value="1"/>
</dbReference>
<feature type="region of interest" description="Disordered" evidence="1">
    <location>
        <begin position="198"/>
        <end position="228"/>
    </location>
</feature>
<gene>
    <name evidence="4" type="ORF">IRI77_00050</name>
</gene>
<evidence type="ECO:0000313" key="5">
    <source>
        <dbReference type="Proteomes" id="UP000593892"/>
    </source>
</evidence>
<evidence type="ECO:0000259" key="3">
    <source>
        <dbReference type="Pfam" id="PF04389"/>
    </source>
</evidence>
<dbReference type="GO" id="GO:0008235">
    <property type="term" value="F:metalloexopeptidase activity"/>
    <property type="evidence" value="ECO:0007669"/>
    <property type="project" value="InterPro"/>
</dbReference>
<dbReference type="Pfam" id="PF02225">
    <property type="entry name" value="PA"/>
    <property type="match status" value="1"/>
</dbReference>
<reference evidence="4 5" key="1">
    <citation type="submission" date="2020-10" db="EMBL/GenBank/DDBJ databases">
        <title>Complete genome sequence of Paludibaculum fermentans P105T, a facultatively anaerobic acidobacterium capable of dissimilatory Fe(III) reduction.</title>
        <authorList>
            <person name="Dedysh S.N."/>
            <person name="Beletsky A.V."/>
            <person name="Kulichevskaya I.S."/>
            <person name="Mardanov A.V."/>
            <person name="Ravin N.V."/>
        </authorList>
    </citation>
    <scope>NUCLEOTIDE SEQUENCE [LARGE SCALE GENOMIC DNA]</scope>
    <source>
        <strain evidence="4 5">P105</strain>
    </source>
</reference>
<evidence type="ECO:0000259" key="2">
    <source>
        <dbReference type="Pfam" id="PF02225"/>
    </source>
</evidence>
<accession>A0A7S7NRB9</accession>
<dbReference type="SUPFAM" id="SSF53187">
    <property type="entry name" value="Zn-dependent exopeptidases"/>
    <property type="match status" value="1"/>
</dbReference>
<sequence>MRLAILAACLTLELAGQSPQSLRLRADLEFLCSDALAGRVSLSHEAEITARYIAADFQRSGLAPGAGGSYLQEFPLVAYRTDSGKRALRMIRAGVRKEWTPGADFTGAFSRDVRIGPSPVVFAGFGITAPEYGYDDYAGIEAKGKIVLIFDHEPKEDDPRAVFNGTGHTLHAGRTTKVANARRHGALAVLVASEPVRSHRGLLEPTPGGTTQGQPLRANAPPQSLDDDSQIPVFSISDEALAELLAQPADRQRAIEAGLRPQSADLPDTRIELASGNAEMHRGVSLNVAGLLEGSDPVLKSETVLITAHYDHLGTQNGKVYAGANDNASGTVAVMELARMFAASGQRPKRSLLFVVFGSEEQLMLGSFYYTAHPLRPLAGTRAVLNLDMIGRDEAHIPQSEGVLKIPADTSNELNLVGAMYSADLLKVIQEENRGAGLVLDTKFDRDHSLNALFRCDHLPFLAEGIPAVWLFGGFHPGYHEPSDTVEKLNFPKFEKVIRLTYAAAAKVADGAKPPKFGVEPAPR</sequence>
<dbReference type="Gene3D" id="3.40.630.10">
    <property type="entry name" value="Zn peptidases"/>
    <property type="match status" value="1"/>
</dbReference>
<protein>
    <submittedName>
        <fullName evidence="4">M20/M25/M40 family metallo-hydrolase</fullName>
    </submittedName>
</protein>